<evidence type="ECO:0000313" key="2">
    <source>
        <dbReference type="Proteomes" id="UP000308600"/>
    </source>
</evidence>
<dbReference type="EMBL" id="ML208259">
    <property type="protein sequence ID" value="TFK77454.1"/>
    <property type="molecule type" value="Genomic_DNA"/>
</dbReference>
<gene>
    <name evidence="1" type="ORF">BDN72DRAFT_830621</name>
</gene>
<reference evidence="1 2" key="1">
    <citation type="journal article" date="2019" name="Nat. Ecol. Evol.">
        <title>Megaphylogeny resolves global patterns of mushroom evolution.</title>
        <authorList>
            <person name="Varga T."/>
            <person name="Krizsan K."/>
            <person name="Foldi C."/>
            <person name="Dima B."/>
            <person name="Sanchez-Garcia M."/>
            <person name="Sanchez-Ramirez S."/>
            <person name="Szollosi G.J."/>
            <person name="Szarkandi J.G."/>
            <person name="Papp V."/>
            <person name="Albert L."/>
            <person name="Andreopoulos W."/>
            <person name="Angelini C."/>
            <person name="Antonin V."/>
            <person name="Barry K.W."/>
            <person name="Bougher N.L."/>
            <person name="Buchanan P."/>
            <person name="Buyck B."/>
            <person name="Bense V."/>
            <person name="Catcheside P."/>
            <person name="Chovatia M."/>
            <person name="Cooper J."/>
            <person name="Damon W."/>
            <person name="Desjardin D."/>
            <person name="Finy P."/>
            <person name="Geml J."/>
            <person name="Haridas S."/>
            <person name="Hughes K."/>
            <person name="Justo A."/>
            <person name="Karasinski D."/>
            <person name="Kautmanova I."/>
            <person name="Kiss B."/>
            <person name="Kocsube S."/>
            <person name="Kotiranta H."/>
            <person name="LaButti K.M."/>
            <person name="Lechner B.E."/>
            <person name="Liimatainen K."/>
            <person name="Lipzen A."/>
            <person name="Lukacs Z."/>
            <person name="Mihaltcheva S."/>
            <person name="Morgado L.N."/>
            <person name="Niskanen T."/>
            <person name="Noordeloos M.E."/>
            <person name="Ohm R.A."/>
            <person name="Ortiz-Santana B."/>
            <person name="Ovrebo C."/>
            <person name="Racz N."/>
            <person name="Riley R."/>
            <person name="Savchenko A."/>
            <person name="Shiryaev A."/>
            <person name="Soop K."/>
            <person name="Spirin V."/>
            <person name="Szebenyi C."/>
            <person name="Tomsovsky M."/>
            <person name="Tulloss R.E."/>
            <person name="Uehling J."/>
            <person name="Grigoriev I.V."/>
            <person name="Vagvolgyi C."/>
            <person name="Papp T."/>
            <person name="Martin F.M."/>
            <person name="Miettinen O."/>
            <person name="Hibbett D.S."/>
            <person name="Nagy L.G."/>
        </authorList>
    </citation>
    <scope>NUCLEOTIDE SEQUENCE [LARGE SCALE GENOMIC DNA]</scope>
    <source>
        <strain evidence="1 2">NL-1719</strain>
    </source>
</reference>
<proteinExistence type="predicted"/>
<organism evidence="1 2">
    <name type="scientific">Pluteus cervinus</name>
    <dbReference type="NCBI Taxonomy" id="181527"/>
    <lineage>
        <taxon>Eukaryota</taxon>
        <taxon>Fungi</taxon>
        <taxon>Dikarya</taxon>
        <taxon>Basidiomycota</taxon>
        <taxon>Agaricomycotina</taxon>
        <taxon>Agaricomycetes</taxon>
        <taxon>Agaricomycetidae</taxon>
        <taxon>Agaricales</taxon>
        <taxon>Pluteineae</taxon>
        <taxon>Pluteaceae</taxon>
        <taxon>Pluteus</taxon>
    </lineage>
</organism>
<name>A0ACD3BHF1_9AGAR</name>
<evidence type="ECO:0000313" key="1">
    <source>
        <dbReference type="EMBL" id="TFK77454.1"/>
    </source>
</evidence>
<sequence>MPTEVAQFPPPSPSIASGHTVTASAASHIPLLRDYRPSLPITYQHAVDTPPPRPVDVPPEATRSRRATLTFSLLGRKRSSGESQPSAVFESLSRWGRWSGRISHNEASKDNEPSFADAHHPSQAVRMSDQFL</sequence>
<accession>A0ACD3BHF1</accession>
<dbReference type="Proteomes" id="UP000308600">
    <property type="component" value="Unassembled WGS sequence"/>
</dbReference>
<keyword evidence="2" id="KW-1185">Reference proteome</keyword>
<protein>
    <submittedName>
        <fullName evidence="1">Uncharacterized protein</fullName>
    </submittedName>
</protein>